<reference evidence="5 6" key="1">
    <citation type="submission" date="2021-01" db="EMBL/GenBank/DDBJ databases">
        <title>FDA dAtabase for Regulatory Grade micrObial Sequences (FDA-ARGOS): Supporting development and validation of Infectious Disease Dx tests.</title>
        <authorList>
            <person name="Sproer C."/>
            <person name="Gronow S."/>
            <person name="Severitt S."/>
            <person name="Schroder I."/>
            <person name="Tallon L."/>
            <person name="Sadzewicz L."/>
            <person name="Zhao X."/>
            <person name="Boylan J."/>
            <person name="Ott S."/>
            <person name="Bowen H."/>
            <person name="Vavikolanu K."/>
            <person name="Mehta A."/>
            <person name="Aluvathingal J."/>
            <person name="Nadendla S."/>
            <person name="Lowell S."/>
            <person name="Myers T."/>
            <person name="Yan Y."/>
            <person name="Sichtig H."/>
        </authorList>
    </citation>
    <scope>NUCLEOTIDE SEQUENCE [LARGE SCALE GENOMIC DNA]</scope>
    <source>
        <strain evidence="5 6">FDAARGOS_1141</strain>
    </source>
</reference>
<dbReference type="InterPro" id="IPR018060">
    <property type="entry name" value="HTH_AraC"/>
</dbReference>
<dbReference type="PRINTS" id="PR00032">
    <property type="entry name" value="HTHARAC"/>
</dbReference>
<dbReference type="InterPro" id="IPR053142">
    <property type="entry name" value="PchR_regulatory_protein"/>
</dbReference>
<dbReference type="EMBL" id="CP068224">
    <property type="protein sequence ID" value="QQT51368.1"/>
    <property type="molecule type" value="Genomic_DNA"/>
</dbReference>
<dbReference type="PANTHER" id="PTHR47893:SF1">
    <property type="entry name" value="REGULATORY PROTEIN PCHR"/>
    <property type="match status" value="1"/>
</dbReference>
<keyword evidence="6" id="KW-1185">Reference proteome</keyword>
<protein>
    <submittedName>
        <fullName evidence="5">Helix-turn-helix transcriptional regulator</fullName>
    </submittedName>
</protein>
<sequence length="325" mass="37620">MKAPIVIKELREQPFEEIVRQNCEDEILKFKAPILGRGQTALIPLVPNITLAYLSGVPLETYKMQYNQYYNNNILLTISLKGDIVHEWNHTTTSKISTRQSFMYNPQGEDSFFIAEKGKKFEQVTIIFNKEDFLHVVDKFFDVNQKTEKRKCIHAVFSKTAEGIVFDISKVITVIIKQILECRLKGNFRRVFMECKLYEIMAHYLNAISSAKHQELKFSALDIQKLQEVRKLLQNLDQILQLSINDLCKTIGLNRFKLTTGFQAIYNISVIKFYHQSVLTKAFEELQQNDVDSISNIALKYGYGSTQAFSTAFQKQFGMRPSQIK</sequence>
<dbReference type="InterPro" id="IPR009057">
    <property type="entry name" value="Homeodomain-like_sf"/>
</dbReference>
<dbReference type="PANTHER" id="PTHR47893">
    <property type="entry name" value="REGULATORY PROTEIN PCHR"/>
    <property type="match status" value="1"/>
</dbReference>
<organism evidence="5 6">
    <name type="scientific">Sphingobacterium multivorum</name>
    <dbReference type="NCBI Taxonomy" id="28454"/>
    <lineage>
        <taxon>Bacteria</taxon>
        <taxon>Pseudomonadati</taxon>
        <taxon>Bacteroidota</taxon>
        <taxon>Sphingobacteriia</taxon>
        <taxon>Sphingobacteriales</taxon>
        <taxon>Sphingobacteriaceae</taxon>
        <taxon>Sphingobacterium</taxon>
    </lineage>
</organism>
<keyword evidence="2" id="KW-0238">DNA-binding</keyword>
<dbReference type="InterPro" id="IPR020449">
    <property type="entry name" value="Tscrpt_reg_AraC-type_HTH"/>
</dbReference>
<keyword evidence="3" id="KW-0804">Transcription</keyword>
<evidence type="ECO:0000256" key="2">
    <source>
        <dbReference type="ARBA" id="ARBA00023125"/>
    </source>
</evidence>
<feature type="domain" description="HTH araC/xylS-type" evidence="4">
    <location>
        <begin position="226"/>
        <end position="325"/>
    </location>
</feature>
<evidence type="ECO:0000313" key="6">
    <source>
        <dbReference type="Proteomes" id="UP000595498"/>
    </source>
</evidence>
<dbReference type="Pfam" id="PF12833">
    <property type="entry name" value="HTH_18"/>
    <property type="match status" value="1"/>
</dbReference>
<accession>A0ABX7CK07</accession>
<evidence type="ECO:0000256" key="1">
    <source>
        <dbReference type="ARBA" id="ARBA00023015"/>
    </source>
</evidence>
<evidence type="ECO:0000313" key="5">
    <source>
        <dbReference type="EMBL" id="QQT51368.1"/>
    </source>
</evidence>
<evidence type="ECO:0000256" key="3">
    <source>
        <dbReference type="ARBA" id="ARBA00023163"/>
    </source>
</evidence>
<dbReference type="Gene3D" id="1.10.10.60">
    <property type="entry name" value="Homeodomain-like"/>
    <property type="match status" value="1"/>
</dbReference>
<gene>
    <name evidence="5" type="ORF">I6I98_13760</name>
</gene>
<keyword evidence="1" id="KW-0805">Transcription regulation</keyword>
<evidence type="ECO:0000259" key="4">
    <source>
        <dbReference type="PROSITE" id="PS01124"/>
    </source>
</evidence>
<name>A0ABX7CK07_SPHMU</name>
<dbReference type="Proteomes" id="UP000595498">
    <property type="component" value="Chromosome"/>
</dbReference>
<dbReference type="PROSITE" id="PS01124">
    <property type="entry name" value="HTH_ARAC_FAMILY_2"/>
    <property type="match status" value="1"/>
</dbReference>
<dbReference type="SUPFAM" id="SSF46689">
    <property type="entry name" value="Homeodomain-like"/>
    <property type="match status" value="1"/>
</dbReference>
<dbReference type="SMART" id="SM00342">
    <property type="entry name" value="HTH_ARAC"/>
    <property type="match status" value="1"/>
</dbReference>
<proteinExistence type="predicted"/>